<reference evidence="1" key="5">
    <citation type="journal article" date="2021" name="G3 (Bethesda)">
        <title>Aegilops tauschii genome assembly Aet v5.0 features greater sequence contiguity and improved annotation.</title>
        <authorList>
            <person name="Wang L."/>
            <person name="Zhu T."/>
            <person name="Rodriguez J.C."/>
            <person name="Deal K.R."/>
            <person name="Dubcovsky J."/>
            <person name="McGuire P.E."/>
            <person name="Lux T."/>
            <person name="Spannagl M."/>
            <person name="Mayer K.F.X."/>
            <person name="Baldrich P."/>
            <person name="Meyers B.C."/>
            <person name="Huo N."/>
            <person name="Gu Y.Q."/>
            <person name="Zhou H."/>
            <person name="Devos K.M."/>
            <person name="Bennetzen J.L."/>
            <person name="Unver T."/>
            <person name="Budak H."/>
            <person name="Gulick P.J."/>
            <person name="Galiba G."/>
            <person name="Kalapos B."/>
            <person name="Nelson D.R."/>
            <person name="Li P."/>
            <person name="You F.M."/>
            <person name="Luo M.C."/>
            <person name="Dvorak J."/>
        </authorList>
    </citation>
    <scope>NUCLEOTIDE SEQUENCE [LARGE SCALE GENOMIC DNA]</scope>
    <source>
        <strain evidence="1">cv. AL8/78</strain>
    </source>
</reference>
<reference evidence="2" key="1">
    <citation type="journal article" date="2014" name="Science">
        <title>Ancient hybridizations among the ancestral genomes of bread wheat.</title>
        <authorList>
            <consortium name="International Wheat Genome Sequencing Consortium,"/>
            <person name="Marcussen T."/>
            <person name="Sandve S.R."/>
            <person name="Heier L."/>
            <person name="Spannagl M."/>
            <person name="Pfeifer M."/>
            <person name="Jakobsen K.S."/>
            <person name="Wulff B.B."/>
            <person name="Steuernagel B."/>
            <person name="Mayer K.F."/>
            <person name="Olsen O.A."/>
        </authorList>
    </citation>
    <scope>NUCLEOTIDE SEQUENCE [LARGE SCALE GENOMIC DNA]</scope>
    <source>
        <strain evidence="2">cv. AL8/78</strain>
    </source>
</reference>
<dbReference type="EnsemblPlants" id="AET7Gv20755200.1">
    <property type="protein sequence ID" value="AET7Gv20755200.1"/>
    <property type="gene ID" value="AET7Gv20755200"/>
</dbReference>
<dbReference type="AlphaFoldDB" id="A0A453RXW3"/>
<evidence type="ECO:0000313" key="2">
    <source>
        <dbReference type="Proteomes" id="UP000015105"/>
    </source>
</evidence>
<sequence length="40" mass="4846">MRFFYRRVFVVPRLVEKYKSLQLFILPGFISNENRTAVLP</sequence>
<proteinExistence type="predicted"/>
<dbReference type="Gramene" id="AET7Gv20755200.1">
    <property type="protein sequence ID" value="AET7Gv20755200.1"/>
    <property type="gene ID" value="AET7Gv20755200"/>
</dbReference>
<organism evidence="1 2">
    <name type="scientific">Aegilops tauschii subsp. strangulata</name>
    <name type="common">Goatgrass</name>
    <dbReference type="NCBI Taxonomy" id="200361"/>
    <lineage>
        <taxon>Eukaryota</taxon>
        <taxon>Viridiplantae</taxon>
        <taxon>Streptophyta</taxon>
        <taxon>Embryophyta</taxon>
        <taxon>Tracheophyta</taxon>
        <taxon>Spermatophyta</taxon>
        <taxon>Magnoliopsida</taxon>
        <taxon>Liliopsida</taxon>
        <taxon>Poales</taxon>
        <taxon>Poaceae</taxon>
        <taxon>BOP clade</taxon>
        <taxon>Pooideae</taxon>
        <taxon>Triticodae</taxon>
        <taxon>Triticeae</taxon>
        <taxon>Triticinae</taxon>
        <taxon>Aegilops</taxon>
    </lineage>
</organism>
<evidence type="ECO:0000313" key="1">
    <source>
        <dbReference type="EnsemblPlants" id="AET7Gv20755200.1"/>
    </source>
</evidence>
<name>A0A453RXW3_AEGTS</name>
<reference evidence="1" key="4">
    <citation type="submission" date="2019-03" db="UniProtKB">
        <authorList>
            <consortium name="EnsemblPlants"/>
        </authorList>
    </citation>
    <scope>IDENTIFICATION</scope>
</reference>
<accession>A0A453RXW3</accession>
<keyword evidence="2" id="KW-1185">Reference proteome</keyword>
<reference evidence="2" key="2">
    <citation type="journal article" date="2017" name="Nat. Plants">
        <title>The Aegilops tauschii genome reveals multiple impacts of transposons.</title>
        <authorList>
            <person name="Zhao G."/>
            <person name="Zou C."/>
            <person name="Li K."/>
            <person name="Wang K."/>
            <person name="Li T."/>
            <person name="Gao L."/>
            <person name="Zhang X."/>
            <person name="Wang H."/>
            <person name="Yang Z."/>
            <person name="Liu X."/>
            <person name="Jiang W."/>
            <person name="Mao L."/>
            <person name="Kong X."/>
            <person name="Jiao Y."/>
            <person name="Jia J."/>
        </authorList>
    </citation>
    <scope>NUCLEOTIDE SEQUENCE [LARGE SCALE GENOMIC DNA]</scope>
    <source>
        <strain evidence="2">cv. AL8/78</strain>
    </source>
</reference>
<reference evidence="1" key="3">
    <citation type="journal article" date="2017" name="Nature">
        <title>Genome sequence of the progenitor of the wheat D genome Aegilops tauschii.</title>
        <authorList>
            <person name="Luo M.C."/>
            <person name="Gu Y.Q."/>
            <person name="Puiu D."/>
            <person name="Wang H."/>
            <person name="Twardziok S.O."/>
            <person name="Deal K.R."/>
            <person name="Huo N."/>
            <person name="Zhu T."/>
            <person name="Wang L."/>
            <person name="Wang Y."/>
            <person name="McGuire P.E."/>
            <person name="Liu S."/>
            <person name="Long H."/>
            <person name="Ramasamy R.K."/>
            <person name="Rodriguez J.C."/>
            <person name="Van S.L."/>
            <person name="Yuan L."/>
            <person name="Wang Z."/>
            <person name="Xia Z."/>
            <person name="Xiao L."/>
            <person name="Anderson O.D."/>
            <person name="Ouyang S."/>
            <person name="Liang Y."/>
            <person name="Zimin A.V."/>
            <person name="Pertea G."/>
            <person name="Qi P."/>
            <person name="Bennetzen J.L."/>
            <person name="Dai X."/>
            <person name="Dawson M.W."/>
            <person name="Muller H.G."/>
            <person name="Kugler K."/>
            <person name="Rivarola-Duarte L."/>
            <person name="Spannagl M."/>
            <person name="Mayer K.F.X."/>
            <person name="Lu F.H."/>
            <person name="Bevan M.W."/>
            <person name="Leroy P."/>
            <person name="Li P."/>
            <person name="You F.M."/>
            <person name="Sun Q."/>
            <person name="Liu Z."/>
            <person name="Lyons E."/>
            <person name="Wicker T."/>
            <person name="Salzberg S.L."/>
            <person name="Devos K.M."/>
            <person name="Dvorak J."/>
        </authorList>
    </citation>
    <scope>NUCLEOTIDE SEQUENCE [LARGE SCALE GENOMIC DNA]</scope>
    <source>
        <strain evidence="1">cv. AL8/78</strain>
    </source>
</reference>
<protein>
    <submittedName>
        <fullName evidence="1">Uncharacterized protein</fullName>
    </submittedName>
</protein>
<dbReference type="Proteomes" id="UP000015105">
    <property type="component" value="Chromosome 7D"/>
</dbReference>